<evidence type="ECO:0000313" key="3">
    <source>
        <dbReference type="Proteomes" id="UP000181903"/>
    </source>
</evidence>
<sequence>MGEQWIAVTSVLAMAWIVFIALIIERYLF</sequence>
<keyword evidence="1" id="KW-0812">Transmembrane</keyword>
<accession>A0ABY0RMF0</accession>
<keyword evidence="1" id="KW-0472">Membrane</keyword>
<keyword evidence="1" id="KW-1133">Transmembrane helix</keyword>
<evidence type="ECO:0000256" key="1">
    <source>
        <dbReference type="SAM" id="Phobius"/>
    </source>
</evidence>
<dbReference type="EMBL" id="LT629706">
    <property type="protein sequence ID" value="SDO28877.1"/>
    <property type="molecule type" value="Genomic_DNA"/>
</dbReference>
<organism evidence="2 3">
    <name type="scientific">Pseudomonas poae</name>
    <dbReference type="NCBI Taxonomy" id="200451"/>
    <lineage>
        <taxon>Bacteria</taxon>
        <taxon>Pseudomonadati</taxon>
        <taxon>Pseudomonadota</taxon>
        <taxon>Gammaproteobacteria</taxon>
        <taxon>Pseudomonadales</taxon>
        <taxon>Pseudomonadaceae</taxon>
        <taxon>Pseudomonas</taxon>
    </lineage>
</organism>
<gene>
    <name evidence="2" type="ORF">SAMN04490208_3261</name>
</gene>
<name>A0ABY0RMF0_9PSED</name>
<dbReference type="Proteomes" id="UP000181903">
    <property type="component" value="Chromosome I"/>
</dbReference>
<protein>
    <submittedName>
        <fullName evidence="2">Uncharacterized protein</fullName>
    </submittedName>
</protein>
<proteinExistence type="predicted"/>
<evidence type="ECO:0000313" key="2">
    <source>
        <dbReference type="EMBL" id="SDO28877.1"/>
    </source>
</evidence>
<feature type="transmembrane region" description="Helical" evidence="1">
    <location>
        <begin position="6"/>
        <end position="24"/>
    </location>
</feature>
<reference evidence="2 3" key="1">
    <citation type="submission" date="2016-10" db="EMBL/GenBank/DDBJ databases">
        <authorList>
            <person name="Varghese N."/>
            <person name="Submissions S."/>
        </authorList>
    </citation>
    <scope>NUCLEOTIDE SEQUENCE [LARGE SCALE GENOMIC DNA]</scope>
    <source>
        <strain evidence="2 3">BS2776</strain>
    </source>
</reference>
<keyword evidence="3" id="KW-1185">Reference proteome</keyword>